<organism evidence="3 4">
    <name type="scientific">Larinioides sclopetarius</name>
    <dbReference type="NCBI Taxonomy" id="280406"/>
    <lineage>
        <taxon>Eukaryota</taxon>
        <taxon>Metazoa</taxon>
        <taxon>Ecdysozoa</taxon>
        <taxon>Arthropoda</taxon>
        <taxon>Chelicerata</taxon>
        <taxon>Arachnida</taxon>
        <taxon>Araneae</taxon>
        <taxon>Araneomorphae</taxon>
        <taxon>Entelegynae</taxon>
        <taxon>Araneoidea</taxon>
        <taxon>Araneidae</taxon>
        <taxon>Larinioides</taxon>
    </lineage>
</organism>
<dbReference type="SUPFAM" id="SSF117281">
    <property type="entry name" value="Kelch motif"/>
    <property type="match status" value="1"/>
</dbReference>
<proteinExistence type="predicted"/>
<dbReference type="InterPro" id="IPR015915">
    <property type="entry name" value="Kelch-typ_b-propeller"/>
</dbReference>
<reference evidence="3 4" key="1">
    <citation type="submission" date="2024-04" db="EMBL/GenBank/DDBJ databases">
        <authorList>
            <person name="Rising A."/>
            <person name="Reimegard J."/>
            <person name="Sonavane S."/>
            <person name="Akerstrom W."/>
            <person name="Nylinder S."/>
            <person name="Hedman E."/>
            <person name="Kallberg Y."/>
        </authorList>
    </citation>
    <scope>NUCLEOTIDE SEQUENCE [LARGE SCALE GENOMIC DNA]</scope>
</reference>
<dbReference type="PANTHER" id="PTHR45632">
    <property type="entry name" value="LD33804P"/>
    <property type="match status" value="1"/>
</dbReference>
<protein>
    <submittedName>
        <fullName evidence="3">Uncharacterized protein</fullName>
    </submittedName>
</protein>
<comment type="caution">
    <text evidence="3">The sequence shown here is derived from an EMBL/GenBank/DDBJ whole genome shotgun (WGS) entry which is preliminary data.</text>
</comment>
<dbReference type="Pfam" id="PF24681">
    <property type="entry name" value="Kelch_KLHDC2_KLHL20_DRC7"/>
    <property type="match status" value="1"/>
</dbReference>
<gene>
    <name evidence="3" type="ORF">LARSCL_LOCUS2891</name>
</gene>
<keyword evidence="1" id="KW-0880">Kelch repeat</keyword>
<evidence type="ECO:0000313" key="3">
    <source>
        <dbReference type="EMBL" id="CAL1266052.1"/>
    </source>
</evidence>
<dbReference type="AlphaFoldDB" id="A0AAV1Z543"/>
<keyword evidence="2" id="KW-0677">Repeat</keyword>
<evidence type="ECO:0000256" key="1">
    <source>
        <dbReference type="ARBA" id="ARBA00022441"/>
    </source>
</evidence>
<dbReference type="PANTHER" id="PTHR45632:SF3">
    <property type="entry name" value="KELCH-LIKE PROTEIN 32"/>
    <property type="match status" value="1"/>
</dbReference>
<evidence type="ECO:0000313" key="4">
    <source>
        <dbReference type="Proteomes" id="UP001497382"/>
    </source>
</evidence>
<dbReference type="Gene3D" id="2.120.10.80">
    <property type="entry name" value="Kelch-type beta propeller"/>
    <property type="match status" value="1"/>
</dbReference>
<dbReference type="Proteomes" id="UP001497382">
    <property type="component" value="Unassembled WGS sequence"/>
</dbReference>
<dbReference type="InterPro" id="IPR006652">
    <property type="entry name" value="Kelch_1"/>
</dbReference>
<name>A0AAV1Z543_9ARAC</name>
<dbReference type="EMBL" id="CAXIEN010000020">
    <property type="protein sequence ID" value="CAL1266052.1"/>
    <property type="molecule type" value="Genomic_DNA"/>
</dbReference>
<dbReference type="SMART" id="SM00612">
    <property type="entry name" value="Kelch"/>
    <property type="match status" value="2"/>
</dbReference>
<evidence type="ECO:0000256" key="2">
    <source>
        <dbReference type="ARBA" id="ARBA00022737"/>
    </source>
</evidence>
<sequence length="149" mass="16820">MPEPRNYHGAVFLNGKIYITGGYSSLHVHHGQMVSTQSTFQLTVRSKRWRRRADMHQARACHGTCVIEENIMVLGGRDSSGKILSAVEIYYPKRDQWSLVKPMPEAIMGMACAVMDGCVWVIGGIVNEGHSTRYSLSNRVYTFDVEQQK</sequence>
<accession>A0AAV1Z543</accession>
<keyword evidence="4" id="KW-1185">Reference proteome</keyword>